<feature type="repeat" description="Cell wall-binding" evidence="2">
    <location>
        <begin position="275"/>
        <end position="295"/>
    </location>
</feature>
<reference evidence="4 5" key="1">
    <citation type="submission" date="2016-10" db="EMBL/GenBank/DDBJ databases">
        <authorList>
            <person name="de Groot N.N."/>
        </authorList>
    </citation>
    <scope>NUCLEOTIDE SEQUENCE [LARGE SCALE GENOMIC DNA]</scope>
    <source>
        <strain evidence="4 5">KH1P1</strain>
    </source>
</reference>
<dbReference type="RefSeq" id="WP_074648746.1">
    <property type="nucleotide sequence ID" value="NZ_FOIL01000006.1"/>
</dbReference>
<keyword evidence="3" id="KW-0732">Signal</keyword>
<dbReference type="OrthoDB" id="2235460at2"/>
<evidence type="ECO:0000256" key="1">
    <source>
        <dbReference type="ARBA" id="ARBA00022737"/>
    </source>
</evidence>
<dbReference type="Proteomes" id="UP000199820">
    <property type="component" value="Unassembled WGS sequence"/>
</dbReference>
<feature type="chain" id="PRO_5011686514" evidence="3">
    <location>
        <begin position="29"/>
        <end position="368"/>
    </location>
</feature>
<dbReference type="EMBL" id="FOIL01000006">
    <property type="protein sequence ID" value="SET14864.1"/>
    <property type="molecule type" value="Genomic_DNA"/>
</dbReference>
<dbReference type="STRING" id="1526.SAMN02910262_01216"/>
<keyword evidence="1" id="KW-0677">Repeat</keyword>
<proteinExistence type="predicted"/>
<dbReference type="Pfam" id="PF01473">
    <property type="entry name" value="Choline_bind_1"/>
    <property type="match status" value="1"/>
</dbReference>
<dbReference type="AlphaFoldDB" id="A0A1I0C6W4"/>
<gene>
    <name evidence="4" type="ORF">SAMN04487771_100633</name>
</gene>
<name>A0A1I0C6W4_9FIRM</name>
<dbReference type="Pfam" id="PF19127">
    <property type="entry name" value="Choline_bind_3"/>
    <property type="match status" value="2"/>
</dbReference>
<keyword evidence="5" id="KW-1185">Reference proteome</keyword>
<evidence type="ECO:0000256" key="3">
    <source>
        <dbReference type="SAM" id="SignalP"/>
    </source>
</evidence>
<dbReference type="eggNOG" id="COG5263">
    <property type="taxonomic scope" value="Bacteria"/>
</dbReference>
<evidence type="ECO:0000256" key="2">
    <source>
        <dbReference type="PROSITE-ProRule" id="PRU00591"/>
    </source>
</evidence>
<sequence>MKMNKFKATALTLMTAGTLAVSAFPSLASTSGEKVSTVKINLNLENIPAMGDEVDDDLDGEVTSAEDAYSITDVEYYNSDDEWEYGDNPVIKAVVEINDEDDYYFPSGVKVKISNKNVSVSSVSISRSSSSKAKITIKLKQIDGDLDAPEEPEWSSSGVASWSESDYASSYSVKLYRGSSTVTTISTTSTYYDFSSYMTTAGYYTFKVKAVASDTSDNSSWSDESDELYVSSDTASYNKTHASTTLSTASPASTTSGWQSDSNGWYYLQNGSRLCSSWFQDTDGRWYYLGSDGYMLTGWIQDGDGHYYYMNPNSGGPQGSMMTGLVTIGSSTYYFNPNTGGPQGSMVTGYVTIDGTQYYFDPVSGAAR</sequence>
<evidence type="ECO:0000313" key="4">
    <source>
        <dbReference type="EMBL" id="SET14864.1"/>
    </source>
</evidence>
<dbReference type="InterPro" id="IPR018337">
    <property type="entry name" value="Cell_wall/Cho-bd_repeat"/>
</dbReference>
<dbReference type="Gene3D" id="2.10.270.10">
    <property type="entry name" value="Cholin Binding"/>
    <property type="match status" value="1"/>
</dbReference>
<evidence type="ECO:0000313" key="5">
    <source>
        <dbReference type="Proteomes" id="UP000199820"/>
    </source>
</evidence>
<dbReference type="PROSITE" id="PS51170">
    <property type="entry name" value="CW"/>
    <property type="match status" value="1"/>
</dbReference>
<dbReference type="SUPFAM" id="SSF69360">
    <property type="entry name" value="Cell wall binding repeat"/>
    <property type="match status" value="1"/>
</dbReference>
<accession>A0A1I0C6W4</accession>
<organism evidence="4 5">
    <name type="scientific">[Clostridium] aminophilum</name>
    <dbReference type="NCBI Taxonomy" id="1526"/>
    <lineage>
        <taxon>Bacteria</taxon>
        <taxon>Bacillati</taxon>
        <taxon>Bacillota</taxon>
        <taxon>Clostridia</taxon>
        <taxon>Lachnospirales</taxon>
        <taxon>Lachnospiraceae</taxon>
    </lineage>
</organism>
<protein>
    <submittedName>
        <fullName evidence="4">Putative cell wall binding repeat-containing protein</fullName>
    </submittedName>
</protein>
<feature type="signal peptide" evidence="3">
    <location>
        <begin position="1"/>
        <end position="28"/>
    </location>
</feature>